<sequence>MPLAPYALAFLYVHTQPGTTERVVPVVTAATRLWHAAPESEHPIPLITTFTNTIRDVLSPPPSDAAGHNPAGADEDKIWDPRTELAIRRDEMPADAAYFGLGFSTLDTAAASFADFCHSARTGHPADSDKIGIPGDFCFVANPSADINNADHRVFSAQRLASRDHDTVTIHSYGAFSGPQILTPYPYSPVGLEDLYQRSPHARVLQAMWRLDQALRAADITAANRRAQSATPQNQRAGSADRPGRPTGRRGQR</sequence>
<dbReference type="EMBL" id="BOQN01000081">
    <property type="protein sequence ID" value="GIM94400.1"/>
    <property type="molecule type" value="Genomic_DNA"/>
</dbReference>
<evidence type="ECO:0000256" key="1">
    <source>
        <dbReference type="SAM" id="MobiDB-lite"/>
    </source>
</evidence>
<protein>
    <submittedName>
        <fullName evidence="2">Uncharacterized protein</fullName>
    </submittedName>
</protein>
<dbReference type="AlphaFoldDB" id="A0A919W6C5"/>
<accession>A0A919W6C5</accession>
<keyword evidence="3" id="KW-1185">Reference proteome</keyword>
<proteinExistence type="predicted"/>
<evidence type="ECO:0000313" key="2">
    <source>
        <dbReference type="EMBL" id="GIM94400.1"/>
    </source>
</evidence>
<reference evidence="2 3" key="1">
    <citation type="submission" date="2021-03" db="EMBL/GenBank/DDBJ databases">
        <title>Whole genome shotgun sequence of Actinoplanes toevensis NBRC 105298.</title>
        <authorList>
            <person name="Komaki H."/>
            <person name="Tamura T."/>
        </authorList>
    </citation>
    <scope>NUCLEOTIDE SEQUENCE [LARGE SCALE GENOMIC DNA]</scope>
    <source>
        <strain evidence="2 3">NBRC 105298</strain>
    </source>
</reference>
<name>A0A919W6C5_9ACTN</name>
<comment type="caution">
    <text evidence="2">The sequence shown here is derived from an EMBL/GenBank/DDBJ whole genome shotgun (WGS) entry which is preliminary data.</text>
</comment>
<feature type="region of interest" description="Disordered" evidence="1">
    <location>
        <begin position="223"/>
        <end position="253"/>
    </location>
</feature>
<gene>
    <name evidence="2" type="ORF">Ato02nite_061930</name>
</gene>
<dbReference type="Proteomes" id="UP000677082">
    <property type="component" value="Unassembled WGS sequence"/>
</dbReference>
<evidence type="ECO:0000313" key="3">
    <source>
        <dbReference type="Proteomes" id="UP000677082"/>
    </source>
</evidence>
<feature type="compositionally biased region" description="Polar residues" evidence="1">
    <location>
        <begin position="226"/>
        <end position="237"/>
    </location>
</feature>
<organism evidence="2 3">
    <name type="scientific">Paractinoplanes toevensis</name>
    <dbReference type="NCBI Taxonomy" id="571911"/>
    <lineage>
        <taxon>Bacteria</taxon>
        <taxon>Bacillati</taxon>
        <taxon>Actinomycetota</taxon>
        <taxon>Actinomycetes</taxon>
        <taxon>Micromonosporales</taxon>
        <taxon>Micromonosporaceae</taxon>
        <taxon>Paractinoplanes</taxon>
    </lineage>
</organism>